<feature type="coiled-coil region" evidence="2">
    <location>
        <begin position="1005"/>
        <end position="1032"/>
    </location>
</feature>
<dbReference type="STRING" id="229921.ADN01_16665"/>
<dbReference type="Pfam" id="PF13185">
    <property type="entry name" value="GAF_2"/>
    <property type="match status" value="3"/>
</dbReference>
<keyword evidence="1" id="KW-0378">Hydrolase</keyword>
<protein>
    <submittedName>
        <fullName evidence="5">Serine phosphatase RsbU, regulator of sigma subunit</fullName>
    </submittedName>
</protein>
<evidence type="ECO:0000259" key="4">
    <source>
        <dbReference type="SMART" id="SM00331"/>
    </source>
</evidence>
<evidence type="ECO:0000313" key="6">
    <source>
        <dbReference type="EMBL" id="KPL76185.1"/>
    </source>
</evidence>
<dbReference type="Pfam" id="PF13492">
    <property type="entry name" value="GAF_3"/>
    <property type="match status" value="1"/>
</dbReference>
<evidence type="ECO:0000256" key="1">
    <source>
        <dbReference type="ARBA" id="ARBA00022801"/>
    </source>
</evidence>
<dbReference type="Gene3D" id="3.60.40.10">
    <property type="entry name" value="PPM-type phosphatase domain"/>
    <property type="match status" value="1"/>
</dbReference>
<dbReference type="InterPro" id="IPR003018">
    <property type="entry name" value="GAF"/>
</dbReference>
<dbReference type="SMART" id="SM00331">
    <property type="entry name" value="PP2C_SIG"/>
    <property type="match status" value="1"/>
</dbReference>
<evidence type="ECO:0000256" key="2">
    <source>
        <dbReference type="SAM" id="Coils"/>
    </source>
</evidence>
<sequence>MNPALSALPEWKQYLLLGEALLDQPNTTAQCDLIQSTLKQRMQVDARVWLARPFYPLPGEAEPLLVSNTDTPDIVRRAFGDCQTCSQAGEDDSCQVVAFPLTTQGSILGILEVRRPQGPCLQADELNFLQGLAEHAALSMQISRQVKLKNWRYEQISLVSKVSNQIANVTDLNDLCRRVTRLIQQTFNYYYVAIFTLEEQGSAVRFRASAGQPRPSGLSPEIATQLGQGLIGSVAQSGQELHSPDVRSEPRYHYVDLLPETRSEVSFPLKVENRTLGVLDVQSDRLNAFHEIDLMVLRALADTIALGLEGAELYQSLEKRAEQIAAMLEISHTLVSQLDLDILLQEVVQVMQERFGYPYIHVFTVHPIRRKVIFRIGSGERSQAMLEAYLAYDLDSPNGLIPAAARSGVTIIANDISQEPRYRPSPFSPDTTRAEMAIPLTFANEVLGVLDIQSEQVNAFQTEDVSLIQSLAASIAVALRNANLYRTEKWRRQVADSFRDISGLISANTALDQLLHAILTELERNLPCQASAIWLVDENNGGQRLQLAAWHGVDPGRINQAMQESEGVRAWLQAALEGSQPHIREAGDPYGPLGIAMDFPPDYSSIAAPLRAGSQSLGLLTLAHQTTGRYGSEAQSMTTTFASSAAVAIQNARLYNDAQSQAWVATVLLQVAEASQAHNNPDDLLETMVRLTPLLVGVKKCAFFVWDDYQNAFLLKTSYGIDLSGLSQTVFSERDVPALAQLRATNVPLFIHDAVTELNLPAAQMPADTGTLVLMPLTAHGSLLGAFLVAHQVEPQPGVQKVFDEQNLAILQGIAHQTATALQSLSFLESRQQEGYVTAVLLQVAQAVASQNDLSDILDTIVHLMPILVGIDACIIYLWDASTGKFTPAQAFTGSHQAEALVLQQSYTPAQFDLLRKAHQEGHPYFSPLTSRDLTQDTWPMLPCVVSEDVGALNSLAAGGWLMAFPLTVKGENFGVLLAQQSASSLAFWERRLEILSGITQQVALAIQNERLNKEMVERERMEREVQLARQIQQTFLPSELPQPKGWDLDARWQTARTVGGDFYDIIQLDRTHLALVIADVSDKGMPAALYMTVTRTLIRANSQSISSPAAMLEQINRLLLADDAQNGMFVTAAYIIVNLENGKVVYANAGHNRPILLHHDSGEIEVLPKGGMALAVMEENHLVNYEHHMAPGDGLLLYTDGVTETFSPNGEAFDTQRLQTVIQDCTGQPARALLDRVDQVLRDFRENDNLTDDLTMVAVRRLPADAAHRAKGRAAQSAHSNH</sequence>
<dbReference type="SUPFAM" id="SSF81606">
    <property type="entry name" value="PP2C-like"/>
    <property type="match status" value="1"/>
</dbReference>
<gene>
    <name evidence="6" type="ORF">ADN01_16665</name>
    <name evidence="5" type="ORF">LSAC_02949</name>
</gene>
<dbReference type="InterPro" id="IPR029016">
    <property type="entry name" value="GAF-like_dom_sf"/>
</dbReference>
<dbReference type="Pfam" id="PF01590">
    <property type="entry name" value="GAF"/>
    <property type="match status" value="1"/>
</dbReference>
<dbReference type="GO" id="GO:0016791">
    <property type="term" value="F:phosphatase activity"/>
    <property type="evidence" value="ECO:0007669"/>
    <property type="project" value="TreeGrafter"/>
</dbReference>
<proteinExistence type="predicted"/>
<dbReference type="EMBL" id="LGCM01000064">
    <property type="protein sequence ID" value="KPL76185.1"/>
    <property type="molecule type" value="Genomic_DNA"/>
</dbReference>
<dbReference type="PATRIC" id="fig|229921.5.peg.1732"/>
<dbReference type="RefSeq" id="WP_062419360.1">
    <property type="nucleotide sequence ID" value="NZ_BBXZ01000157.1"/>
</dbReference>
<name>A0A0M8JP96_9CHLR</name>
<dbReference type="InterPro" id="IPR036457">
    <property type="entry name" value="PPM-type-like_dom_sf"/>
</dbReference>
<dbReference type="Pfam" id="PF07228">
    <property type="entry name" value="SpoIIE"/>
    <property type="match status" value="1"/>
</dbReference>
<dbReference type="InterPro" id="IPR052016">
    <property type="entry name" value="Bact_Sigma-Reg"/>
</dbReference>
<feature type="domain" description="GAF" evidence="3">
    <location>
        <begin position="171"/>
        <end position="318"/>
    </location>
</feature>
<feature type="domain" description="GAF" evidence="3">
    <location>
        <begin position="26"/>
        <end position="150"/>
    </location>
</feature>
<dbReference type="SUPFAM" id="SSF55781">
    <property type="entry name" value="GAF domain-like"/>
    <property type="match status" value="6"/>
</dbReference>
<evidence type="ECO:0000313" key="5">
    <source>
        <dbReference type="EMBL" id="GAP19051.1"/>
    </source>
</evidence>
<dbReference type="OrthoDB" id="9807247at2"/>
<dbReference type="InterPro" id="IPR001932">
    <property type="entry name" value="PPM-type_phosphatase-like_dom"/>
</dbReference>
<dbReference type="PANTHER" id="PTHR43156">
    <property type="entry name" value="STAGE II SPORULATION PROTEIN E-RELATED"/>
    <property type="match status" value="1"/>
</dbReference>
<keyword evidence="2" id="KW-0175">Coiled coil</keyword>
<evidence type="ECO:0000313" key="7">
    <source>
        <dbReference type="Proteomes" id="UP000050501"/>
    </source>
</evidence>
<accession>A0A0M8JP96</accession>
<dbReference type="PANTHER" id="PTHR43156:SF2">
    <property type="entry name" value="STAGE II SPORULATION PROTEIN E"/>
    <property type="match status" value="1"/>
</dbReference>
<reference evidence="6 7" key="2">
    <citation type="submission" date="2015-07" db="EMBL/GenBank/DDBJ databases">
        <title>Genome sequence of Levilinea saccharolytica DSM 16555.</title>
        <authorList>
            <person name="Hemp J."/>
            <person name="Ward L.M."/>
            <person name="Pace L.A."/>
            <person name="Fischer W.W."/>
        </authorList>
    </citation>
    <scope>NUCLEOTIDE SEQUENCE [LARGE SCALE GENOMIC DNA]</scope>
    <source>
        <strain evidence="6 7">KIBI-1</strain>
    </source>
</reference>
<dbReference type="Gene3D" id="3.30.450.40">
    <property type="match status" value="6"/>
</dbReference>
<dbReference type="SMART" id="SM00065">
    <property type="entry name" value="GAF"/>
    <property type="match status" value="6"/>
</dbReference>
<dbReference type="Proteomes" id="UP000050501">
    <property type="component" value="Unassembled WGS sequence"/>
</dbReference>
<dbReference type="EMBL" id="DF967975">
    <property type="protein sequence ID" value="GAP19051.1"/>
    <property type="molecule type" value="Genomic_DNA"/>
</dbReference>
<feature type="domain" description="GAF" evidence="3">
    <location>
        <begin position="853"/>
        <end position="1017"/>
    </location>
</feature>
<feature type="domain" description="PPM-type phosphatase" evidence="4">
    <location>
        <begin position="1044"/>
        <end position="1262"/>
    </location>
</feature>
<keyword evidence="7" id="KW-1185">Reference proteome</keyword>
<organism evidence="5">
    <name type="scientific">Levilinea saccharolytica</name>
    <dbReference type="NCBI Taxonomy" id="229921"/>
    <lineage>
        <taxon>Bacteria</taxon>
        <taxon>Bacillati</taxon>
        <taxon>Chloroflexota</taxon>
        <taxon>Anaerolineae</taxon>
        <taxon>Anaerolineales</taxon>
        <taxon>Anaerolineaceae</taxon>
        <taxon>Levilinea</taxon>
    </lineage>
</organism>
<feature type="domain" description="GAF" evidence="3">
    <location>
        <begin position="339"/>
        <end position="489"/>
    </location>
</feature>
<evidence type="ECO:0000259" key="3">
    <source>
        <dbReference type="SMART" id="SM00065"/>
    </source>
</evidence>
<feature type="domain" description="GAF" evidence="3">
    <location>
        <begin position="680"/>
        <end position="832"/>
    </location>
</feature>
<feature type="domain" description="GAF" evidence="3">
    <location>
        <begin position="510"/>
        <end position="659"/>
    </location>
</feature>
<reference evidence="5" key="1">
    <citation type="journal article" date="2015" name="Genome Announc.">
        <title>Draft Genome Sequences of Anaerolinea thermolimosa IMO-1, Bellilinea caldifistulae GOMI-1, Leptolinea tardivitalis YMTK-2, Levilinea saccharolytica KIBI-1, Longilinea arvoryzae KOME-1, Previously Described as Members of the Class Anaerolineae (Chloroflexi).</title>
        <authorList>
            <person name="Matsuura N."/>
            <person name="Tourlousse M.D."/>
            <person name="Ohashi A."/>
            <person name="Hugenholtz P."/>
            <person name="Sekiguchi Y."/>
        </authorList>
    </citation>
    <scope>NUCLEOTIDE SEQUENCE</scope>
    <source>
        <strain evidence="5">KIBI-1</strain>
    </source>
</reference>